<proteinExistence type="predicted"/>
<dbReference type="Proteomes" id="UP001367508">
    <property type="component" value="Unassembled WGS sequence"/>
</dbReference>
<gene>
    <name evidence="1" type="ORF">VNO77_27747</name>
</gene>
<protein>
    <submittedName>
        <fullName evidence="1">Uncharacterized protein</fullName>
    </submittedName>
</protein>
<dbReference type="EMBL" id="JAYMYQ010000006">
    <property type="protein sequence ID" value="KAK7324219.1"/>
    <property type="molecule type" value="Genomic_DNA"/>
</dbReference>
<name>A0AAN9KYE3_CANGL</name>
<keyword evidence="2" id="KW-1185">Reference proteome</keyword>
<dbReference type="AlphaFoldDB" id="A0AAN9KYE3"/>
<evidence type="ECO:0000313" key="1">
    <source>
        <dbReference type="EMBL" id="KAK7324219.1"/>
    </source>
</evidence>
<reference evidence="1 2" key="1">
    <citation type="submission" date="2024-01" db="EMBL/GenBank/DDBJ databases">
        <title>The genomes of 5 underutilized Papilionoideae crops provide insights into root nodulation and disease resistanc.</title>
        <authorList>
            <person name="Jiang F."/>
        </authorList>
    </citation>
    <scope>NUCLEOTIDE SEQUENCE [LARGE SCALE GENOMIC DNA]</scope>
    <source>
        <strain evidence="1">LVBAO_FW01</strain>
        <tissue evidence="1">Leaves</tissue>
    </source>
</reference>
<sequence>MHSIAKQGRTPIPAACLNSNITAWFRHTAHAPPISQQPKFMSVNKDWPHTITSSRFSTWMRLANPLQGIHEVDTLHRTILMRVHLVAAHLSSLRQRAAKSKCGKGIGKR</sequence>
<comment type="caution">
    <text evidence="1">The sequence shown here is derived from an EMBL/GenBank/DDBJ whole genome shotgun (WGS) entry which is preliminary data.</text>
</comment>
<evidence type="ECO:0000313" key="2">
    <source>
        <dbReference type="Proteomes" id="UP001367508"/>
    </source>
</evidence>
<accession>A0AAN9KYE3</accession>
<organism evidence="1 2">
    <name type="scientific">Canavalia gladiata</name>
    <name type="common">Sword bean</name>
    <name type="synonym">Dolichos gladiatus</name>
    <dbReference type="NCBI Taxonomy" id="3824"/>
    <lineage>
        <taxon>Eukaryota</taxon>
        <taxon>Viridiplantae</taxon>
        <taxon>Streptophyta</taxon>
        <taxon>Embryophyta</taxon>
        <taxon>Tracheophyta</taxon>
        <taxon>Spermatophyta</taxon>
        <taxon>Magnoliopsida</taxon>
        <taxon>eudicotyledons</taxon>
        <taxon>Gunneridae</taxon>
        <taxon>Pentapetalae</taxon>
        <taxon>rosids</taxon>
        <taxon>fabids</taxon>
        <taxon>Fabales</taxon>
        <taxon>Fabaceae</taxon>
        <taxon>Papilionoideae</taxon>
        <taxon>50 kb inversion clade</taxon>
        <taxon>NPAAA clade</taxon>
        <taxon>indigoferoid/millettioid clade</taxon>
        <taxon>Phaseoleae</taxon>
        <taxon>Canavalia</taxon>
    </lineage>
</organism>